<keyword evidence="2" id="KW-0690">Ribosome biogenesis</keyword>
<dbReference type="EMBL" id="PDTV01000006">
    <property type="protein sequence ID" value="PIE83271.1"/>
    <property type="molecule type" value="Genomic_DNA"/>
</dbReference>
<protein>
    <recommendedName>
        <fullName evidence="8">DUF615 domain-containing protein</fullName>
    </recommendedName>
</protein>
<evidence type="ECO:0000256" key="4">
    <source>
        <dbReference type="ARBA" id="ARBA00022884"/>
    </source>
</evidence>
<name>A0A2G6PFD1_9GAMM</name>
<keyword evidence="1" id="KW-0963">Cytoplasm</keyword>
<evidence type="ECO:0000256" key="1">
    <source>
        <dbReference type="ARBA" id="ARBA00022490"/>
    </source>
</evidence>
<feature type="region of interest" description="Disordered" evidence="5">
    <location>
        <begin position="1"/>
        <end position="24"/>
    </location>
</feature>
<dbReference type="AlphaFoldDB" id="A0A2G6PFD1"/>
<dbReference type="GO" id="GO:0005829">
    <property type="term" value="C:cytosol"/>
    <property type="evidence" value="ECO:0007669"/>
    <property type="project" value="TreeGrafter"/>
</dbReference>
<dbReference type="PANTHER" id="PTHR38101">
    <property type="entry name" value="UPF0307 PROTEIN YJGA"/>
    <property type="match status" value="1"/>
</dbReference>
<evidence type="ECO:0000313" key="6">
    <source>
        <dbReference type="EMBL" id="PIE83271.1"/>
    </source>
</evidence>
<reference evidence="6 7" key="1">
    <citation type="submission" date="2017-10" db="EMBL/GenBank/DDBJ databases">
        <title>Novel microbial diversity and functional potential in the marine mammal oral microbiome.</title>
        <authorList>
            <person name="Dudek N.K."/>
            <person name="Sun C.L."/>
            <person name="Burstein D."/>
            <person name="Kantor R.S."/>
            <person name="Aliaga Goltsman D.S."/>
            <person name="Bik E.M."/>
            <person name="Thomas B.C."/>
            <person name="Banfield J.F."/>
            <person name="Relman D.A."/>
        </authorList>
    </citation>
    <scope>NUCLEOTIDE SEQUENCE [LARGE SCALE GENOMIC DNA]</scope>
    <source>
        <strain evidence="6">DOLJORAL78_50_517</strain>
    </source>
</reference>
<evidence type="ECO:0000256" key="3">
    <source>
        <dbReference type="ARBA" id="ARBA00022730"/>
    </source>
</evidence>
<accession>A0A2G6PFD1</accession>
<sequence length="106" mass="12020">MNTEEFDNFPDSEIPLPPSKSQRKREATALQALGEQLVQLTPTQLKHIPLPDDLLAAVQLAQATPQRGGHKRQLQYIGKLMRQIDDPVAIRTAIDKIKPHRSKQHR</sequence>
<dbReference type="PANTHER" id="PTHR38101:SF1">
    <property type="entry name" value="UPF0307 PROTEIN YJGA"/>
    <property type="match status" value="1"/>
</dbReference>
<evidence type="ECO:0008006" key="8">
    <source>
        <dbReference type="Google" id="ProtNLM"/>
    </source>
</evidence>
<dbReference type="GO" id="GO:0019843">
    <property type="term" value="F:rRNA binding"/>
    <property type="evidence" value="ECO:0007669"/>
    <property type="project" value="UniProtKB-KW"/>
</dbReference>
<keyword evidence="4" id="KW-0694">RNA-binding</keyword>
<dbReference type="InterPro" id="IPR023153">
    <property type="entry name" value="DarP_sf"/>
</dbReference>
<dbReference type="CDD" id="cd16331">
    <property type="entry name" value="YjgA-like"/>
    <property type="match status" value="1"/>
</dbReference>
<organism evidence="6 7">
    <name type="scientific">Candidatus Contendibacter odensensis</name>
    <dbReference type="NCBI Taxonomy" id="1400860"/>
    <lineage>
        <taxon>Bacteria</taxon>
        <taxon>Pseudomonadati</taxon>
        <taxon>Pseudomonadota</taxon>
        <taxon>Gammaproteobacteria</taxon>
        <taxon>Candidatus Competibacteraceae</taxon>
        <taxon>Candidatus Contendibacter</taxon>
    </lineage>
</organism>
<dbReference type="Gene3D" id="1.10.60.30">
    <property type="entry name" value="PSPTO4464-like domains"/>
    <property type="match status" value="1"/>
</dbReference>
<evidence type="ECO:0000256" key="5">
    <source>
        <dbReference type="SAM" id="MobiDB-lite"/>
    </source>
</evidence>
<feature type="compositionally biased region" description="Acidic residues" evidence="5">
    <location>
        <begin position="1"/>
        <end position="10"/>
    </location>
</feature>
<dbReference type="Pfam" id="PF04751">
    <property type="entry name" value="DarP"/>
    <property type="match status" value="1"/>
</dbReference>
<dbReference type="GO" id="GO:0042254">
    <property type="term" value="P:ribosome biogenesis"/>
    <property type="evidence" value="ECO:0007669"/>
    <property type="project" value="UniProtKB-KW"/>
</dbReference>
<keyword evidence="3" id="KW-0699">rRNA-binding</keyword>
<dbReference type="Proteomes" id="UP000229278">
    <property type="component" value="Unassembled WGS sequence"/>
</dbReference>
<comment type="caution">
    <text evidence="6">The sequence shown here is derived from an EMBL/GenBank/DDBJ whole genome shotgun (WGS) entry which is preliminary data.</text>
</comment>
<dbReference type="InterPro" id="IPR006839">
    <property type="entry name" value="DarP"/>
</dbReference>
<evidence type="ECO:0000256" key="2">
    <source>
        <dbReference type="ARBA" id="ARBA00022517"/>
    </source>
</evidence>
<gene>
    <name evidence="6" type="ORF">CSA09_02570</name>
</gene>
<dbReference type="SUPFAM" id="SSF158710">
    <property type="entry name" value="PSPTO4464-like"/>
    <property type="match status" value="1"/>
</dbReference>
<dbReference type="NCBIfam" id="NF003593">
    <property type="entry name" value="PRK05255.1-1"/>
    <property type="match status" value="1"/>
</dbReference>
<evidence type="ECO:0000313" key="7">
    <source>
        <dbReference type="Proteomes" id="UP000229278"/>
    </source>
</evidence>
<proteinExistence type="predicted"/>